<dbReference type="InterPro" id="IPR038975">
    <property type="entry name" value="THNL"/>
</dbReference>
<protein>
    <recommendedName>
        <fullName evidence="4">Thionin-like protein 2</fullName>
    </recommendedName>
</protein>
<comment type="caution">
    <text evidence="2">The sequence shown here is derived from an EMBL/GenBank/DDBJ whole genome shotgun (WGS) entry which is preliminary data.</text>
</comment>
<evidence type="ECO:0000256" key="1">
    <source>
        <dbReference type="SAM" id="SignalP"/>
    </source>
</evidence>
<evidence type="ECO:0008006" key="4">
    <source>
        <dbReference type="Google" id="ProtNLM"/>
    </source>
</evidence>
<evidence type="ECO:0000313" key="2">
    <source>
        <dbReference type="EMBL" id="KAJ8755842.1"/>
    </source>
</evidence>
<dbReference type="Proteomes" id="UP001159364">
    <property type="component" value="Linkage Group LG09"/>
</dbReference>
<dbReference type="AlphaFoldDB" id="A0AAV8SU55"/>
<reference evidence="2 3" key="1">
    <citation type="submission" date="2021-09" db="EMBL/GenBank/DDBJ databases">
        <title>Genomic insights and catalytic innovation underlie evolution of tropane alkaloids biosynthesis.</title>
        <authorList>
            <person name="Wang Y.-J."/>
            <person name="Tian T."/>
            <person name="Huang J.-P."/>
            <person name="Huang S.-X."/>
        </authorList>
    </citation>
    <scope>NUCLEOTIDE SEQUENCE [LARGE SCALE GENOMIC DNA]</scope>
    <source>
        <strain evidence="2">KIB-2018</strain>
        <tissue evidence="2">Leaf</tissue>
    </source>
</reference>
<organism evidence="2 3">
    <name type="scientific">Erythroxylum novogranatense</name>
    <dbReference type="NCBI Taxonomy" id="1862640"/>
    <lineage>
        <taxon>Eukaryota</taxon>
        <taxon>Viridiplantae</taxon>
        <taxon>Streptophyta</taxon>
        <taxon>Embryophyta</taxon>
        <taxon>Tracheophyta</taxon>
        <taxon>Spermatophyta</taxon>
        <taxon>Magnoliopsida</taxon>
        <taxon>eudicotyledons</taxon>
        <taxon>Gunneridae</taxon>
        <taxon>Pentapetalae</taxon>
        <taxon>rosids</taxon>
        <taxon>fabids</taxon>
        <taxon>Malpighiales</taxon>
        <taxon>Erythroxylaceae</taxon>
        <taxon>Erythroxylum</taxon>
    </lineage>
</organism>
<dbReference type="PANTHER" id="PTHR36312:SF1">
    <property type="entry name" value="OS01G0594500 PROTEIN"/>
    <property type="match status" value="1"/>
</dbReference>
<accession>A0AAV8SU55</accession>
<gene>
    <name evidence="2" type="ORF">K2173_024387</name>
</gene>
<sequence length="116" mass="12404">MAVCAVVLLLTGQATAEPFGECYANCLLHCAISTSKTSLIGCPLKCLKDCIFSSSSLLDGFGVRHSRVHNICTLQCAYPNCTSMTSMDNPREMEVGSCVNNCGKRCSVKKMVNSSP</sequence>
<dbReference type="EMBL" id="JAIWQS010000009">
    <property type="protein sequence ID" value="KAJ8755842.1"/>
    <property type="molecule type" value="Genomic_DNA"/>
</dbReference>
<feature type="chain" id="PRO_5043608625" description="Thionin-like protein 2" evidence="1">
    <location>
        <begin position="17"/>
        <end position="116"/>
    </location>
</feature>
<keyword evidence="3" id="KW-1185">Reference proteome</keyword>
<feature type="signal peptide" evidence="1">
    <location>
        <begin position="1"/>
        <end position="16"/>
    </location>
</feature>
<proteinExistence type="predicted"/>
<dbReference type="PANTHER" id="PTHR36312">
    <property type="entry name" value="THIONIN-LIKE PROTEIN 1"/>
    <property type="match status" value="1"/>
</dbReference>
<evidence type="ECO:0000313" key="3">
    <source>
        <dbReference type="Proteomes" id="UP001159364"/>
    </source>
</evidence>
<keyword evidence="1" id="KW-0732">Signal</keyword>
<name>A0AAV8SU55_9ROSI</name>